<proteinExistence type="predicted"/>
<reference evidence="2 3" key="2">
    <citation type="submission" date="2018-04" db="EMBL/GenBank/DDBJ databases">
        <title>OglaRS2 (Oryza glaberrima Reference Sequence Version 2).</title>
        <authorList>
            <person name="Zhang J."/>
            <person name="Kudrna D."/>
            <person name="Lee S."/>
            <person name="Talag J."/>
            <person name="Rajasekar S."/>
            <person name="Wing R.A."/>
        </authorList>
    </citation>
    <scope>NUCLEOTIDE SEQUENCE [LARGE SCALE GENOMIC DNA]</scope>
    <source>
        <strain evidence="2 3">cv. IRGC 96717</strain>
    </source>
</reference>
<dbReference type="Proteomes" id="UP000007306">
    <property type="component" value="Chromosome 8"/>
</dbReference>
<evidence type="ECO:0000313" key="2">
    <source>
        <dbReference type="EnsemblPlants" id="ORGLA08G0056000.1"/>
    </source>
</evidence>
<name>I1QGK9_ORYGL</name>
<dbReference type="Gramene" id="ORGLA08G0056000.1">
    <property type="protein sequence ID" value="ORGLA08G0056000.1"/>
    <property type="gene ID" value="ORGLA08G0056000"/>
</dbReference>
<accession>I1QGK9</accession>
<organism evidence="2 3">
    <name type="scientific">Oryza glaberrima</name>
    <name type="common">African rice</name>
    <dbReference type="NCBI Taxonomy" id="4538"/>
    <lineage>
        <taxon>Eukaryota</taxon>
        <taxon>Viridiplantae</taxon>
        <taxon>Streptophyta</taxon>
        <taxon>Embryophyta</taxon>
        <taxon>Tracheophyta</taxon>
        <taxon>Spermatophyta</taxon>
        <taxon>Magnoliopsida</taxon>
        <taxon>Liliopsida</taxon>
        <taxon>Poales</taxon>
        <taxon>Poaceae</taxon>
        <taxon>BOP clade</taxon>
        <taxon>Oryzoideae</taxon>
        <taxon>Oryzeae</taxon>
        <taxon>Oryzinae</taxon>
        <taxon>Oryza</taxon>
    </lineage>
</organism>
<dbReference type="HOGENOM" id="CLU_2337326_0_0_1"/>
<sequence>MASVQAAEMSVTGLFACPGSSPAQGHDTQGLGVRRRGGAPDEQAGHQGGHRYAKWPSLCRTTRGTPVTGKQSPMVGTKCVRERRPGHRWIGFTDEIPM</sequence>
<dbReference type="EnsemblPlants" id="ORGLA08G0056000.1">
    <property type="protein sequence ID" value="ORGLA08G0056000.1"/>
    <property type="gene ID" value="ORGLA08G0056000"/>
</dbReference>
<protein>
    <submittedName>
        <fullName evidence="2">Uncharacterized protein</fullName>
    </submittedName>
</protein>
<keyword evidence="3" id="KW-1185">Reference proteome</keyword>
<feature type="region of interest" description="Disordered" evidence="1">
    <location>
        <begin position="14"/>
        <end position="78"/>
    </location>
</feature>
<dbReference type="AlphaFoldDB" id="I1QGK9"/>
<dbReference type="OMA" id="GHRYAKW"/>
<reference evidence="2" key="1">
    <citation type="submission" date="2015-06" db="UniProtKB">
        <authorList>
            <consortium name="EnsemblPlants"/>
        </authorList>
    </citation>
    <scope>IDENTIFICATION</scope>
</reference>
<evidence type="ECO:0000313" key="3">
    <source>
        <dbReference type="Proteomes" id="UP000007306"/>
    </source>
</evidence>
<evidence type="ECO:0000256" key="1">
    <source>
        <dbReference type="SAM" id="MobiDB-lite"/>
    </source>
</evidence>
<feature type="compositionally biased region" description="Polar residues" evidence="1">
    <location>
        <begin position="59"/>
        <end position="71"/>
    </location>
</feature>